<keyword evidence="5" id="KW-1185">Reference proteome</keyword>
<reference evidence="4 5" key="1">
    <citation type="submission" date="2024-09" db="EMBL/GenBank/DDBJ databases">
        <authorList>
            <person name="Sun Q."/>
            <person name="Mori K."/>
        </authorList>
    </citation>
    <scope>NUCLEOTIDE SEQUENCE [LARGE SCALE GENOMIC DNA]</scope>
    <source>
        <strain evidence="4 5">CGMCC 1.9126</strain>
    </source>
</reference>
<name>A0ABV6KX74_9BACI</name>
<dbReference type="EMBL" id="JBHLUU010000126">
    <property type="protein sequence ID" value="MFC0477936.1"/>
    <property type="molecule type" value="Genomic_DNA"/>
</dbReference>
<dbReference type="Pfam" id="PF00011">
    <property type="entry name" value="HSP20"/>
    <property type="match status" value="1"/>
</dbReference>
<dbReference type="InterPro" id="IPR031107">
    <property type="entry name" value="Small_HSP"/>
</dbReference>
<evidence type="ECO:0000256" key="2">
    <source>
        <dbReference type="RuleBase" id="RU003616"/>
    </source>
</evidence>
<evidence type="ECO:0000313" key="4">
    <source>
        <dbReference type="EMBL" id="MFC0477936.1"/>
    </source>
</evidence>
<comment type="similarity">
    <text evidence="1 2">Belongs to the small heat shock protein (HSP20) family.</text>
</comment>
<evidence type="ECO:0000313" key="5">
    <source>
        <dbReference type="Proteomes" id="UP001589738"/>
    </source>
</evidence>
<dbReference type="InterPro" id="IPR008978">
    <property type="entry name" value="HSP20-like_chaperone"/>
</dbReference>
<dbReference type="Proteomes" id="UP001589738">
    <property type="component" value="Unassembled WGS sequence"/>
</dbReference>
<protein>
    <submittedName>
        <fullName evidence="4">Hsp20/alpha crystallin family protein</fullName>
    </submittedName>
</protein>
<dbReference type="SUPFAM" id="SSF49764">
    <property type="entry name" value="HSP20-like chaperones"/>
    <property type="match status" value="1"/>
</dbReference>
<evidence type="ECO:0000259" key="3">
    <source>
        <dbReference type="PROSITE" id="PS01031"/>
    </source>
</evidence>
<dbReference type="PROSITE" id="PS01031">
    <property type="entry name" value="SHSP"/>
    <property type="match status" value="1"/>
</dbReference>
<dbReference type="InterPro" id="IPR002068">
    <property type="entry name" value="A-crystallin/Hsp20_dom"/>
</dbReference>
<dbReference type="PANTHER" id="PTHR11527">
    <property type="entry name" value="HEAT-SHOCK PROTEIN 20 FAMILY MEMBER"/>
    <property type="match status" value="1"/>
</dbReference>
<gene>
    <name evidence="4" type="ORF">ACFFHF_22365</name>
</gene>
<dbReference type="Gene3D" id="2.60.40.790">
    <property type="match status" value="1"/>
</dbReference>
<dbReference type="RefSeq" id="WP_377059103.1">
    <property type="nucleotide sequence ID" value="NZ_JBHLUU010000126.1"/>
</dbReference>
<comment type="caution">
    <text evidence="4">The sequence shown here is derived from an EMBL/GenBank/DDBJ whole genome shotgun (WGS) entry which is preliminary data.</text>
</comment>
<accession>A0ABV6KX74</accession>
<feature type="domain" description="SHSP" evidence="3">
    <location>
        <begin position="6"/>
        <end position="115"/>
    </location>
</feature>
<dbReference type="CDD" id="cd06464">
    <property type="entry name" value="ACD_sHsps-like"/>
    <property type="match status" value="1"/>
</dbReference>
<evidence type="ECO:0000256" key="1">
    <source>
        <dbReference type="PROSITE-ProRule" id="PRU00285"/>
    </source>
</evidence>
<sequence length="115" mass="13586">MKWTMELQQKNFPRCDLYEVDEGFILEAEIPGIKISDIHVRLEKDVCILTGTCRTMKDGMRYHLKERPHLRFEKKITLPSHINKEGIRYSLTDGILTIKLPVENEEVVLFIQRED</sequence>
<proteinExistence type="inferred from homology"/>
<organism evidence="4 5">
    <name type="scientific">Robertmurraya beringensis</name>
    <dbReference type="NCBI Taxonomy" id="641660"/>
    <lineage>
        <taxon>Bacteria</taxon>
        <taxon>Bacillati</taxon>
        <taxon>Bacillota</taxon>
        <taxon>Bacilli</taxon>
        <taxon>Bacillales</taxon>
        <taxon>Bacillaceae</taxon>
        <taxon>Robertmurraya</taxon>
    </lineage>
</organism>